<dbReference type="Proteomes" id="UP000073492">
    <property type="component" value="Unassembled WGS sequence"/>
</dbReference>
<sequence>MATTATITDLALEVGSLRVLSPLEQHEIELGEAKFERKYKDKNESVSVRYGKHKQEEVIVKIFHQKNTENTSGRCDREVAALKRLTDSACEHAPTFIKEFSIATSSGGADRYVIMSKLAGFDLSEREKWEVSVPFDDMREYFKTAQKYISRHRAMTDCY</sequence>
<gene>
    <name evidence="1" type="ORF">AC579_4696</name>
</gene>
<proteinExistence type="predicted"/>
<accession>A0A139IBT6</accession>
<name>A0A139IBT6_9PEZI</name>
<reference evidence="1 2" key="1">
    <citation type="submission" date="2015-07" db="EMBL/GenBank/DDBJ databases">
        <title>Comparative genomics of the Sigatoka disease complex on banana suggests a link between parallel evolutionary changes in Pseudocercospora fijiensis and Pseudocercospora eumusae and increased virulence on the banana host.</title>
        <authorList>
            <person name="Chang T.-C."/>
            <person name="Salvucci A."/>
            <person name="Crous P.W."/>
            <person name="Stergiopoulos I."/>
        </authorList>
    </citation>
    <scope>NUCLEOTIDE SEQUENCE [LARGE SCALE GENOMIC DNA]</scope>
    <source>
        <strain evidence="1 2">CBS 116634</strain>
    </source>
</reference>
<comment type="caution">
    <text evidence="1">The sequence shown here is derived from an EMBL/GenBank/DDBJ whole genome shotgun (WGS) entry which is preliminary data.</text>
</comment>
<evidence type="ECO:0000313" key="1">
    <source>
        <dbReference type="EMBL" id="KXT12055.1"/>
    </source>
</evidence>
<evidence type="ECO:0000313" key="2">
    <source>
        <dbReference type="Proteomes" id="UP000073492"/>
    </source>
</evidence>
<dbReference type="OrthoDB" id="3648779at2759"/>
<keyword evidence="2" id="KW-1185">Reference proteome</keyword>
<dbReference type="EMBL" id="LFZO01000168">
    <property type="protein sequence ID" value="KXT12055.1"/>
    <property type="molecule type" value="Genomic_DNA"/>
</dbReference>
<evidence type="ECO:0008006" key="3">
    <source>
        <dbReference type="Google" id="ProtNLM"/>
    </source>
</evidence>
<dbReference type="STRING" id="113226.A0A139IBT6"/>
<organism evidence="1 2">
    <name type="scientific">Pseudocercospora musae</name>
    <dbReference type="NCBI Taxonomy" id="113226"/>
    <lineage>
        <taxon>Eukaryota</taxon>
        <taxon>Fungi</taxon>
        <taxon>Dikarya</taxon>
        <taxon>Ascomycota</taxon>
        <taxon>Pezizomycotina</taxon>
        <taxon>Dothideomycetes</taxon>
        <taxon>Dothideomycetidae</taxon>
        <taxon>Mycosphaerellales</taxon>
        <taxon>Mycosphaerellaceae</taxon>
        <taxon>Pseudocercospora</taxon>
    </lineage>
</organism>
<protein>
    <recommendedName>
        <fullName evidence="3">Protein kinase domain-containing protein</fullName>
    </recommendedName>
</protein>
<dbReference type="AlphaFoldDB" id="A0A139IBT6"/>